<keyword evidence="3" id="KW-1185">Reference proteome</keyword>
<evidence type="ECO:0000313" key="2">
    <source>
        <dbReference type="EMBL" id="TKA26672.1"/>
    </source>
</evidence>
<name>A0A4U0TXB1_9PEZI</name>
<reference evidence="2 3" key="1">
    <citation type="submission" date="2017-03" db="EMBL/GenBank/DDBJ databases">
        <title>Genomes of endolithic fungi from Antarctica.</title>
        <authorList>
            <person name="Coleine C."/>
            <person name="Masonjones S."/>
            <person name="Stajich J.E."/>
        </authorList>
    </citation>
    <scope>NUCLEOTIDE SEQUENCE [LARGE SCALE GENOMIC DNA]</scope>
    <source>
        <strain evidence="2 3">CCFEE 6315</strain>
    </source>
</reference>
<organism evidence="2 3">
    <name type="scientific">Salinomyces thailandicus</name>
    <dbReference type="NCBI Taxonomy" id="706561"/>
    <lineage>
        <taxon>Eukaryota</taxon>
        <taxon>Fungi</taxon>
        <taxon>Dikarya</taxon>
        <taxon>Ascomycota</taxon>
        <taxon>Pezizomycotina</taxon>
        <taxon>Dothideomycetes</taxon>
        <taxon>Dothideomycetidae</taxon>
        <taxon>Mycosphaerellales</taxon>
        <taxon>Teratosphaeriaceae</taxon>
        <taxon>Salinomyces</taxon>
    </lineage>
</organism>
<feature type="compositionally biased region" description="Basic and acidic residues" evidence="1">
    <location>
        <begin position="16"/>
        <end position="41"/>
    </location>
</feature>
<evidence type="ECO:0000256" key="1">
    <source>
        <dbReference type="SAM" id="MobiDB-lite"/>
    </source>
</evidence>
<accession>A0A4U0TXB1</accession>
<gene>
    <name evidence="2" type="ORF">B0A50_04780</name>
</gene>
<sequence>MAALVIAGGIVIANKIKDKKQEKKDKKKAHDDKRYRDLQRETKRRLSRTKSGTEVPAADDGSKNSSNKEDEEAMSEGEASLSSQRDEEPAPPSYTEAEWKEKFPDALPLKGRFK</sequence>
<comment type="caution">
    <text evidence="2">The sequence shown here is derived from an EMBL/GenBank/DDBJ whole genome shotgun (WGS) entry which is preliminary data.</text>
</comment>
<proteinExistence type="predicted"/>
<feature type="region of interest" description="Disordered" evidence="1">
    <location>
        <begin position="16"/>
        <end position="114"/>
    </location>
</feature>
<dbReference type="Proteomes" id="UP000308549">
    <property type="component" value="Unassembled WGS sequence"/>
</dbReference>
<protein>
    <submittedName>
        <fullName evidence="2">Uncharacterized protein</fullName>
    </submittedName>
</protein>
<dbReference type="EMBL" id="NAJL01000027">
    <property type="protein sequence ID" value="TKA26672.1"/>
    <property type="molecule type" value="Genomic_DNA"/>
</dbReference>
<dbReference type="AlphaFoldDB" id="A0A4U0TXB1"/>
<evidence type="ECO:0000313" key="3">
    <source>
        <dbReference type="Proteomes" id="UP000308549"/>
    </source>
</evidence>